<gene>
    <name evidence="1" type="ORF">NCTC10283_01866</name>
</gene>
<keyword evidence="2" id="KW-1185">Reference proteome</keyword>
<name>A0A376BTY5_9NEIS</name>
<dbReference type="EMBL" id="UFSO01000003">
    <property type="protein sequence ID" value="SSY80311.1"/>
    <property type="molecule type" value="Genomic_DNA"/>
</dbReference>
<proteinExistence type="predicted"/>
<evidence type="ECO:0000313" key="2">
    <source>
        <dbReference type="Proteomes" id="UP000254209"/>
    </source>
</evidence>
<dbReference type="STRING" id="1120980.GCA_000745955_00122"/>
<dbReference type="RefSeq" id="WP_034296403.1">
    <property type="nucleotide sequence ID" value="NZ_CP091519.2"/>
</dbReference>
<accession>A0A376BTY5</accession>
<sequence>MYLIEKGDVVRHIRLGKLMLVLADENDKNEVELRDLSGLEYVEPSFDLVKCWQNDPDVQAFIQKMNDLQPEKENSNEH</sequence>
<protein>
    <submittedName>
        <fullName evidence="1">Uncharacterized protein</fullName>
    </submittedName>
</protein>
<dbReference type="AlphaFoldDB" id="A0A376BTY5"/>
<dbReference type="Proteomes" id="UP000254209">
    <property type="component" value="Unassembled WGS sequence"/>
</dbReference>
<evidence type="ECO:0000313" key="1">
    <source>
        <dbReference type="EMBL" id="SSY80311.1"/>
    </source>
</evidence>
<reference evidence="1 2" key="1">
    <citation type="submission" date="2018-06" db="EMBL/GenBank/DDBJ databases">
        <authorList>
            <consortium name="Pathogen Informatics"/>
            <person name="Doyle S."/>
        </authorList>
    </citation>
    <scope>NUCLEOTIDE SEQUENCE [LARGE SCALE GENOMIC DNA]</scope>
    <source>
        <strain evidence="1 2">NCTC10283</strain>
    </source>
</reference>
<organism evidence="1 2">
    <name type="scientific">Alysiella crassa</name>
    <dbReference type="NCBI Taxonomy" id="153491"/>
    <lineage>
        <taxon>Bacteria</taxon>
        <taxon>Pseudomonadati</taxon>
        <taxon>Pseudomonadota</taxon>
        <taxon>Betaproteobacteria</taxon>
        <taxon>Neisseriales</taxon>
        <taxon>Neisseriaceae</taxon>
        <taxon>Alysiella</taxon>
    </lineage>
</organism>